<keyword evidence="3" id="KW-0732">Signal</keyword>
<accession>A0A8J2MZE8</accession>
<evidence type="ECO:0000313" key="6">
    <source>
        <dbReference type="Proteomes" id="UP000786811"/>
    </source>
</evidence>
<evidence type="ECO:0000256" key="3">
    <source>
        <dbReference type="SAM" id="SignalP"/>
    </source>
</evidence>
<dbReference type="Proteomes" id="UP000786811">
    <property type="component" value="Unassembled WGS sequence"/>
</dbReference>
<feature type="transmembrane region" description="Helical" evidence="2">
    <location>
        <begin position="389"/>
        <end position="411"/>
    </location>
</feature>
<protein>
    <recommendedName>
        <fullName evidence="4">Cadherin domain-containing protein</fullName>
    </recommendedName>
</protein>
<keyword evidence="2" id="KW-1133">Transmembrane helix</keyword>
<dbReference type="GO" id="GO:0005509">
    <property type="term" value="F:calcium ion binding"/>
    <property type="evidence" value="ECO:0007669"/>
    <property type="project" value="UniProtKB-UniRule"/>
</dbReference>
<feature type="signal peptide" evidence="3">
    <location>
        <begin position="1"/>
        <end position="18"/>
    </location>
</feature>
<sequence length="465" mass="51702">MCINFKFCVFLFIASAYGQKCSFKRPNGTEVSPDEIKYGIVLDPIQDTASPGLILLTYITTDVSSISTPTTSSNKGRFFMTPSFQNNQFQVVLADIFADYEKYETKDSNSIYVTFNCNGGTTTTLEIILRIIDTNNHDPQFVNAPYSYKVSMPLPKNFPLHVLYGISARDVDLTNNNITFFVNESDINSQGFSASWLATDSVDTKLHRASLITTTAINFKNDFSFKVYARDTGSNPRTVSAPVTIIVDKDNSILRFAKPIYIADYSDLTPEVANGTIFTFQQGDILLSVGADDSVKYYLQEESNEYQENFHLITHSNGSIKLQLINPPSRFFNESFVLLILNATKPGVDDIAVLHISLPGRSTYKNSSISTTESPKIEFSNDDSADSTALIVLGVLLAVITIALIVMIIIYKRRSTPVVTEKVNGIQEKNEDMVEVERNSSNPVSSARRSVAFNDIVQEIKIARL</sequence>
<gene>
    <name evidence="5" type="ORF">HICCMSTLAB_LOCUS12721</name>
</gene>
<keyword evidence="2" id="KW-0472">Membrane</keyword>
<dbReference type="PROSITE" id="PS50268">
    <property type="entry name" value="CADHERIN_2"/>
    <property type="match status" value="1"/>
</dbReference>
<organism evidence="5 6">
    <name type="scientific">Cotesia congregata</name>
    <name type="common">Parasitoid wasp</name>
    <name type="synonym">Apanteles congregatus</name>
    <dbReference type="NCBI Taxonomy" id="51543"/>
    <lineage>
        <taxon>Eukaryota</taxon>
        <taxon>Metazoa</taxon>
        <taxon>Ecdysozoa</taxon>
        <taxon>Arthropoda</taxon>
        <taxon>Hexapoda</taxon>
        <taxon>Insecta</taxon>
        <taxon>Pterygota</taxon>
        <taxon>Neoptera</taxon>
        <taxon>Endopterygota</taxon>
        <taxon>Hymenoptera</taxon>
        <taxon>Apocrita</taxon>
        <taxon>Ichneumonoidea</taxon>
        <taxon>Braconidae</taxon>
        <taxon>Microgastrinae</taxon>
        <taxon>Cotesia</taxon>
    </lineage>
</organism>
<dbReference type="SUPFAM" id="SSF49313">
    <property type="entry name" value="Cadherin-like"/>
    <property type="match status" value="1"/>
</dbReference>
<keyword evidence="2" id="KW-0812">Transmembrane</keyword>
<feature type="chain" id="PRO_5035326128" description="Cadherin domain-containing protein" evidence="3">
    <location>
        <begin position="19"/>
        <end position="465"/>
    </location>
</feature>
<keyword evidence="6" id="KW-1185">Reference proteome</keyword>
<dbReference type="GO" id="GO:0007156">
    <property type="term" value="P:homophilic cell adhesion via plasma membrane adhesion molecules"/>
    <property type="evidence" value="ECO:0007669"/>
    <property type="project" value="InterPro"/>
</dbReference>
<name>A0A8J2MZE8_COTCN</name>
<dbReference type="EMBL" id="CAJNRD030001124">
    <property type="protein sequence ID" value="CAG5107382.1"/>
    <property type="molecule type" value="Genomic_DNA"/>
</dbReference>
<proteinExistence type="predicted"/>
<feature type="domain" description="Cadherin" evidence="4">
    <location>
        <begin position="142"/>
        <end position="261"/>
    </location>
</feature>
<keyword evidence="1" id="KW-0106">Calcium</keyword>
<dbReference type="InterPro" id="IPR015919">
    <property type="entry name" value="Cadherin-like_sf"/>
</dbReference>
<evidence type="ECO:0000256" key="1">
    <source>
        <dbReference type="PROSITE-ProRule" id="PRU00043"/>
    </source>
</evidence>
<dbReference type="AlphaFoldDB" id="A0A8J2MZE8"/>
<dbReference type="OrthoDB" id="6606209at2759"/>
<evidence type="ECO:0000256" key="2">
    <source>
        <dbReference type="SAM" id="Phobius"/>
    </source>
</evidence>
<dbReference type="InterPro" id="IPR002126">
    <property type="entry name" value="Cadherin-like_dom"/>
</dbReference>
<evidence type="ECO:0000259" key="4">
    <source>
        <dbReference type="PROSITE" id="PS50268"/>
    </source>
</evidence>
<reference evidence="5" key="1">
    <citation type="submission" date="2021-04" db="EMBL/GenBank/DDBJ databases">
        <authorList>
            <person name="Chebbi M.A.C M."/>
        </authorList>
    </citation>
    <scope>NUCLEOTIDE SEQUENCE</scope>
</reference>
<dbReference type="Gene3D" id="2.60.40.60">
    <property type="entry name" value="Cadherins"/>
    <property type="match status" value="1"/>
</dbReference>
<evidence type="ECO:0000313" key="5">
    <source>
        <dbReference type="EMBL" id="CAG5107382.1"/>
    </source>
</evidence>
<comment type="caution">
    <text evidence="5">The sequence shown here is derived from an EMBL/GenBank/DDBJ whole genome shotgun (WGS) entry which is preliminary data.</text>
</comment>
<dbReference type="GO" id="GO:0016020">
    <property type="term" value="C:membrane"/>
    <property type="evidence" value="ECO:0007669"/>
    <property type="project" value="InterPro"/>
</dbReference>